<evidence type="ECO:0000256" key="3">
    <source>
        <dbReference type="ARBA" id="ARBA00008281"/>
    </source>
</evidence>
<evidence type="ECO:0000313" key="12">
    <source>
        <dbReference type="Proteomes" id="UP000269157"/>
    </source>
</evidence>
<keyword evidence="4" id="KW-1003">Cell membrane</keyword>
<dbReference type="GO" id="GO:0006935">
    <property type="term" value="P:chemotaxis"/>
    <property type="evidence" value="ECO:0007669"/>
    <property type="project" value="UniProtKB-KW"/>
</dbReference>
<proteinExistence type="inferred from homology"/>
<evidence type="ECO:0000256" key="4">
    <source>
        <dbReference type="ARBA" id="ARBA00022475"/>
    </source>
</evidence>
<evidence type="ECO:0000256" key="10">
    <source>
        <dbReference type="RuleBase" id="RU364125"/>
    </source>
</evidence>
<dbReference type="RefSeq" id="WP_121025803.1">
    <property type="nucleotide sequence ID" value="NZ_RCCE01000005.1"/>
</dbReference>
<dbReference type="Proteomes" id="UP000269157">
    <property type="component" value="Unassembled WGS sequence"/>
</dbReference>
<keyword evidence="5 10" id="KW-0145">Chemotaxis</keyword>
<name>A0A497VKI1_9RHOB</name>
<evidence type="ECO:0000256" key="7">
    <source>
        <dbReference type="ARBA" id="ARBA00022779"/>
    </source>
</evidence>
<organism evidence="11 12">
    <name type="scientific">Litoreibacter meonggei</name>
    <dbReference type="NCBI Taxonomy" id="1049199"/>
    <lineage>
        <taxon>Bacteria</taxon>
        <taxon>Pseudomonadati</taxon>
        <taxon>Pseudomonadota</taxon>
        <taxon>Alphaproteobacteria</taxon>
        <taxon>Rhodobacterales</taxon>
        <taxon>Roseobacteraceae</taxon>
        <taxon>Litoreibacter</taxon>
    </lineage>
</organism>
<comment type="subcellular location">
    <subcellularLocation>
        <location evidence="10">Cell inner membrane</location>
    </subcellularLocation>
    <subcellularLocation>
        <location evidence="2">Cell membrane</location>
        <topology evidence="2">Single-pass membrane protein</topology>
    </subcellularLocation>
</comment>
<evidence type="ECO:0000313" key="11">
    <source>
        <dbReference type="EMBL" id="RLJ41178.1"/>
    </source>
</evidence>
<evidence type="ECO:0000256" key="8">
    <source>
        <dbReference type="ARBA" id="ARBA00022989"/>
    </source>
</evidence>
<feature type="transmembrane region" description="Helical" evidence="10">
    <location>
        <begin position="21"/>
        <end position="43"/>
    </location>
</feature>
<keyword evidence="10" id="KW-0997">Cell inner membrane</keyword>
<dbReference type="GO" id="GO:0071973">
    <property type="term" value="P:bacterial-type flagellum-dependent cell motility"/>
    <property type="evidence" value="ECO:0007669"/>
    <property type="project" value="InterPro"/>
</dbReference>
<keyword evidence="7 10" id="KW-0283">Flagellar rotation</keyword>
<keyword evidence="11" id="KW-0969">Cilium</keyword>
<evidence type="ECO:0000256" key="5">
    <source>
        <dbReference type="ARBA" id="ARBA00022500"/>
    </source>
</evidence>
<keyword evidence="11" id="KW-0282">Flagellum</keyword>
<dbReference type="InterPro" id="IPR005503">
    <property type="entry name" value="FliL"/>
</dbReference>
<reference evidence="11 12" key="1">
    <citation type="submission" date="2018-10" db="EMBL/GenBank/DDBJ databases">
        <title>Genomic Encyclopedia of Archaeal and Bacterial Type Strains, Phase II (KMG-II): from individual species to whole genera.</title>
        <authorList>
            <person name="Goeker M."/>
        </authorList>
    </citation>
    <scope>NUCLEOTIDE SEQUENCE [LARGE SCALE GENOMIC DNA]</scope>
    <source>
        <strain evidence="11 12">DSM 29466</strain>
    </source>
</reference>
<dbReference type="GO" id="GO:0005886">
    <property type="term" value="C:plasma membrane"/>
    <property type="evidence" value="ECO:0007669"/>
    <property type="project" value="UniProtKB-SubCell"/>
</dbReference>
<keyword evidence="8 10" id="KW-1133">Transmembrane helix</keyword>
<comment type="similarity">
    <text evidence="3 10">Belongs to the FliL family.</text>
</comment>
<comment type="function">
    <text evidence="1 10">Controls the rotational direction of flagella during chemotaxis.</text>
</comment>
<comment type="caution">
    <text evidence="11">The sequence shown here is derived from an EMBL/GenBank/DDBJ whole genome shotgun (WGS) entry which is preliminary data.</text>
</comment>
<evidence type="ECO:0000256" key="1">
    <source>
        <dbReference type="ARBA" id="ARBA00002254"/>
    </source>
</evidence>
<dbReference type="Pfam" id="PF03748">
    <property type="entry name" value="FliL"/>
    <property type="match status" value="1"/>
</dbReference>
<protein>
    <recommendedName>
        <fullName evidence="10">Flagellar protein FliL</fullName>
    </recommendedName>
</protein>
<dbReference type="EMBL" id="RCCE01000005">
    <property type="protein sequence ID" value="RLJ41178.1"/>
    <property type="molecule type" value="Genomic_DNA"/>
</dbReference>
<dbReference type="AlphaFoldDB" id="A0A497VKI1"/>
<evidence type="ECO:0000256" key="9">
    <source>
        <dbReference type="ARBA" id="ARBA00023136"/>
    </source>
</evidence>
<keyword evidence="9 10" id="KW-0472">Membrane</keyword>
<dbReference type="GO" id="GO:0009425">
    <property type="term" value="C:bacterial-type flagellum basal body"/>
    <property type="evidence" value="ECO:0007669"/>
    <property type="project" value="InterPro"/>
</dbReference>
<gene>
    <name evidence="11" type="ORF">BCF46_2966</name>
</gene>
<keyword evidence="12" id="KW-1185">Reference proteome</keyword>
<evidence type="ECO:0000256" key="6">
    <source>
        <dbReference type="ARBA" id="ARBA00022692"/>
    </source>
</evidence>
<evidence type="ECO:0000256" key="2">
    <source>
        <dbReference type="ARBA" id="ARBA00004162"/>
    </source>
</evidence>
<keyword evidence="11" id="KW-0966">Cell projection</keyword>
<accession>A0A497VKI1</accession>
<keyword evidence="6 10" id="KW-0812">Transmembrane</keyword>
<dbReference type="OrthoDB" id="7619358at2"/>
<sequence>MADDTTIEPQEESKKTSKMGLVIGLILALAGGGGAFFAIYSGLVFAPGAIQETKATHEETEPLPAISFVPISPIVVTVGRAGSRQLRFRAELEVDPERTEDVSLLMPRILDVLNGYLRAVDLAELENPASLIKLRAQMLRRVQIVTGSGHVRDLLITEFVFS</sequence>